<evidence type="ECO:0000313" key="3">
    <source>
        <dbReference type="Proteomes" id="UP001219934"/>
    </source>
</evidence>
<dbReference type="Proteomes" id="UP001219934">
    <property type="component" value="Unassembled WGS sequence"/>
</dbReference>
<name>A0AAD6AMT8_9TELE</name>
<reference evidence="2" key="1">
    <citation type="submission" date="2022-11" db="EMBL/GenBank/DDBJ databases">
        <title>Chromosome-level genome of Pogonophryne albipinna.</title>
        <authorList>
            <person name="Jo E."/>
        </authorList>
    </citation>
    <scope>NUCLEOTIDE SEQUENCE</scope>
    <source>
        <strain evidence="2">SGF0006</strain>
        <tissue evidence="2">Muscle</tissue>
    </source>
</reference>
<feature type="region of interest" description="Disordered" evidence="1">
    <location>
        <begin position="112"/>
        <end position="147"/>
    </location>
</feature>
<accession>A0AAD6AMT8</accession>
<comment type="caution">
    <text evidence="2">The sequence shown here is derived from an EMBL/GenBank/DDBJ whole genome shotgun (WGS) entry which is preliminary data.</text>
</comment>
<dbReference type="AlphaFoldDB" id="A0AAD6AMT8"/>
<proteinExistence type="predicted"/>
<dbReference type="EMBL" id="JAPTMU010000018">
    <property type="protein sequence ID" value="KAJ4928415.1"/>
    <property type="molecule type" value="Genomic_DNA"/>
</dbReference>
<evidence type="ECO:0000256" key="1">
    <source>
        <dbReference type="SAM" id="MobiDB-lite"/>
    </source>
</evidence>
<sequence>MGCLQPPLDLLLAGTYGYYLGSSFGYPPMGFMETLVNAQFWGLSSSPPPRLLQCLPVATHGNWVLADKAKLEGISEQQGAPETRRIGPPSCGYALTPVNPCPNYGRALKNQGPGSLLQPEWGTGRHGSPTPPGLSHRGEDSATGKCAPPMALKNFLAQVSTSDHGEVPGPYSVLKSGGDGVLANELEALS</sequence>
<organism evidence="2 3">
    <name type="scientific">Pogonophryne albipinna</name>
    <dbReference type="NCBI Taxonomy" id="1090488"/>
    <lineage>
        <taxon>Eukaryota</taxon>
        <taxon>Metazoa</taxon>
        <taxon>Chordata</taxon>
        <taxon>Craniata</taxon>
        <taxon>Vertebrata</taxon>
        <taxon>Euteleostomi</taxon>
        <taxon>Actinopterygii</taxon>
        <taxon>Neopterygii</taxon>
        <taxon>Teleostei</taxon>
        <taxon>Neoteleostei</taxon>
        <taxon>Acanthomorphata</taxon>
        <taxon>Eupercaria</taxon>
        <taxon>Perciformes</taxon>
        <taxon>Notothenioidei</taxon>
        <taxon>Pogonophryne</taxon>
    </lineage>
</organism>
<protein>
    <submittedName>
        <fullName evidence="2">Uncharacterized protein</fullName>
    </submittedName>
</protein>
<evidence type="ECO:0000313" key="2">
    <source>
        <dbReference type="EMBL" id="KAJ4928415.1"/>
    </source>
</evidence>
<keyword evidence="3" id="KW-1185">Reference proteome</keyword>
<gene>
    <name evidence="2" type="ORF">JOQ06_016207</name>
</gene>